<evidence type="ECO:0000256" key="3">
    <source>
        <dbReference type="ARBA" id="ARBA00022448"/>
    </source>
</evidence>
<evidence type="ECO:0000256" key="8">
    <source>
        <dbReference type="RuleBase" id="RU363041"/>
    </source>
</evidence>
<keyword evidence="3" id="KW-0813">Transport</keyword>
<keyword evidence="5 8" id="KW-0812">Transmembrane</keyword>
<keyword evidence="7 8" id="KW-0472">Membrane</keyword>
<comment type="caution">
    <text evidence="9">The sequence shown here is derived from an EMBL/GenBank/DDBJ whole genome shotgun (WGS) entry which is preliminary data.</text>
</comment>
<keyword evidence="4 8" id="KW-1003">Cell membrane</keyword>
<dbReference type="InterPro" id="IPR002781">
    <property type="entry name" value="TM_pro_TauE-like"/>
</dbReference>
<evidence type="ECO:0000256" key="5">
    <source>
        <dbReference type="ARBA" id="ARBA00022692"/>
    </source>
</evidence>
<evidence type="ECO:0000256" key="7">
    <source>
        <dbReference type="ARBA" id="ARBA00023136"/>
    </source>
</evidence>
<dbReference type="NCBIfam" id="NF007909">
    <property type="entry name" value="PRK10621.1"/>
    <property type="match status" value="1"/>
</dbReference>
<protein>
    <recommendedName>
        <fullName evidence="8">Probable membrane transporter protein</fullName>
    </recommendedName>
</protein>
<evidence type="ECO:0000313" key="9">
    <source>
        <dbReference type="EMBL" id="SFC33070.1"/>
    </source>
</evidence>
<feature type="transmembrane region" description="Helical" evidence="8">
    <location>
        <begin position="12"/>
        <end position="39"/>
    </location>
</feature>
<proteinExistence type="inferred from homology"/>
<comment type="similarity">
    <text evidence="2 8">Belongs to the 4-toluene sulfonate uptake permease (TSUP) (TC 2.A.102) family.</text>
</comment>
<keyword evidence="6 8" id="KW-1133">Transmembrane helix</keyword>
<feature type="transmembrane region" description="Helical" evidence="8">
    <location>
        <begin position="51"/>
        <end position="69"/>
    </location>
</feature>
<dbReference type="Proteomes" id="UP000226420">
    <property type="component" value="Unassembled WGS sequence"/>
</dbReference>
<dbReference type="EMBL" id="FOLW01000002">
    <property type="protein sequence ID" value="SFC33070.1"/>
    <property type="molecule type" value="Genomic_DNA"/>
</dbReference>
<feature type="transmembrane region" description="Helical" evidence="8">
    <location>
        <begin position="191"/>
        <end position="212"/>
    </location>
</feature>
<reference evidence="9 10" key="1">
    <citation type="submission" date="2016-10" db="EMBL/GenBank/DDBJ databases">
        <authorList>
            <person name="Varghese N."/>
            <person name="Submissions S."/>
        </authorList>
    </citation>
    <scope>NUCLEOTIDE SEQUENCE [LARGE SCALE GENOMIC DNA]</scope>
    <source>
        <strain evidence="9 10">DSM 5563</strain>
    </source>
</reference>
<dbReference type="RefSeq" id="WP_047780416.1">
    <property type="nucleotide sequence ID" value="NZ_FOLW01000002.1"/>
</dbReference>
<dbReference type="PANTHER" id="PTHR30269:SF0">
    <property type="entry name" value="MEMBRANE TRANSPORTER PROTEIN YFCA-RELATED"/>
    <property type="match status" value="1"/>
</dbReference>
<gene>
    <name evidence="9" type="ORF">SAMN02745723_10294</name>
</gene>
<evidence type="ECO:0000256" key="2">
    <source>
        <dbReference type="ARBA" id="ARBA00009142"/>
    </source>
</evidence>
<comment type="subcellular location">
    <subcellularLocation>
        <location evidence="1 8">Cell membrane</location>
        <topology evidence="1 8">Multi-pass membrane protein</topology>
    </subcellularLocation>
</comment>
<feature type="transmembrane region" description="Helical" evidence="8">
    <location>
        <begin position="134"/>
        <end position="151"/>
    </location>
</feature>
<dbReference type="Pfam" id="PF01925">
    <property type="entry name" value="TauE"/>
    <property type="match status" value="1"/>
</dbReference>
<accession>A0AAJ4W8R0</accession>
<feature type="transmembrane region" description="Helical" evidence="8">
    <location>
        <begin position="104"/>
        <end position="122"/>
    </location>
</feature>
<evidence type="ECO:0000313" key="10">
    <source>
        <dbReference type="Proteomes" id="UP000226420"/>
    </source>
</evidence>
<feature type="transmembrane region" description="Helical" evidence="8">
    <location>
        <begin position="81"/>
        <end position="98"/>
    </location>
</feature>
<dbReference type="PANTHER" id="PTHR30269">
    <property type="entry name" value="TRANSMEMBRANE PROTEIN YFCA"/>
    <property type="match status" value="1"/>
</dbReference>
<evidence type="ECO:0000256" key="1">
    <source>
        <dbReference type="ARBA" id="ARBA00004651"/>
    </source>
</evidence>
<organism evidence="9 10">
    <name type="scientific">Pragia fontium DSM 5563 = ATCC 49100</name>
    <dbReference type="NCBI Taxonomy" id="1122977"/>
    <lineage>
        <taxon>Bacteria</taxon>
        <taxon>Pseudomonadati</taxon>
        <taxon>Pseudomonadota</taxon>
        <taxon>Gammaproteobacteria</taxon>
        <taxon>Enterobacterales</taxon>
        <taxon>Budviciaceae</taxon>
        <taxon>Pragia</taxon>
    </lineage>
</organism>
<dbReference type="GO" id="GO:0005886">
    <property type="term" value="C:plasma membrane"/>
    <property type="evidence" value="ECO:0007669"/>
    <property type="project" value="UniProtKB-SubCell"/>
</dbReference>
<dbReference type="InterPro" id="IPR052017">
    <property type="entry name" value="TSUP"/>
</dbReference>
<dbReference type="AlphaFoldDB" id="A0AAJ4W8R0"/>
<evidence type="ECO:0000256" key="4">
    <source>
        <dbReference type="ARBA" id="ARBA00022475"/>
    </source>
</evidence>
<evidence type="ECO:0000256" key="6">
    <source>
        <dbReference type="ARBA" id="ARBA00022989"/>
    </source>
</evidence>
<name>A0AAJ4W8R0_9GAMM</name>
<sequence>MEWFSLSVEIYIILFFVAMLAGFIDSIAGGGGLITLPALLSVGLPPAQALATNKLQSIGGSFSASLYFIRRKAVDLKEQRWAILLTFIGAMIGAILIQRINADVLRSILPLLVIAIGLYFLLSPKVGEAERQKRLSALPFAFIAGFGIGFYDGLFGPGTGSFFALAYVTLQGFNLTKSTAHAKVLNFTSNLASLLFFILGGKVVWAIGLAMLGGQVIGARLGARMVLSRGQKLIRPMLIVVSFVMSCKLIYDSHGAEISQWITRFF</sequence>